<evidence type="ECO:0000259" key="2">
    <source>
        <dbReference type="PROSITE" id="PS50851"/>
    </source>
</evidence>
<protein>
    <submittedName>
        <fullName evidence="3">Chemotaxis protein CheW</fullName>
    </submittedName>
</protein>
<proteinExistence type="predicted"/>
<dbReference type="InterPro" id="IPR039315">
    <property type="entry name" value="CheW"/>
</dbReference>
<feature type="domain" description="CheW-like" evidence="2">
    <location>
        <begin position="10"/>
        <end position="156"/>
    </location>
</feature>
<feature type="compositionally biased region" description="Basic residues" evidence="1">
    <location>
        <begin position="171"/>
        <end position="188"/>
    </location>
</feature>
<dbReference type="Gene3D" id="2.40.50.180">
    <property type="entry name" value="CheA-289, Domain 4"/>
    <property type="match status" value="1"/>
</dbReference>
<dbReference type="InterPro" id="IPR002545">
    <property type="entry name" value="CheW-lke_dom"/>
</dbReference>
<feature type="region of interest" description="Disordered" evidence="1">
    <location>
        <begin position="165"/>
        <end position="203"/>
    </location>
</feature>
<keyword evidence="4" id="KW-1185">Reference proteome</keyword>
<dbReference type="PANTHER" id="PTHR22617:SF41">
    <property type="entry name" value="CHEMOTAXIS SIGNAL TRANSDUCTION SYSTEM ADAPTOR PROTEIN CHEW"/>
    <property type="match status" value="1"/>
</dbReference>
<sequence length="203" mass="21495">MSSPDGSDPAGQLLRLALGDQRYAVAIAQVREILKLTTLTALPLMPTFVCGVMNLRGAVVPVIDLADRLGLGHATRSRRSCVVIVESHDEHSERPQTLGLLVDAVHEVTEHPPGGLEPVPPLGTAIPGHYLAGFARLRGEVTPVLSLSHVLDEAALGAEIVAHAQPASGHHAQHAHQAHHAHHAHHAQPSRSGHAPHDQRLAA</sequence>
<dbReference type="PANTHER" id="PTHR22617">
    <property type="entry name" value="CHEMOTAXIS SENSOR HISTIDINE KINASE-RELATED"/>
    <property type="match status" value="1"/>
</dbReference>
<dbReference type="PROSITE" id="PS50851">
    <property type="entry name" value="CHEW"/>
    <property type="match status" value="1"/>
</dbReference>
<dbReference type="Pfam" id="PF01584">
    <property type="entry name" value="CheW"/>
    <property type="match status" value="1"/>
</dbReference>
<accession>A0ABT9G6Q4</accession>
<evidence type="ECO:0000256" key="1">
    <source>
        <dbReference type="SAM" id="MobiDB-lite"/>
    </source>
</evidence>
<dbReference type="EMBL" id="JAUZEE010000009">
    <property type="protein sequence ID" value="MDP4302157.1"/>
    <property type="molecule type" value="Genomic_DNA"/>
</dbReference>
<dbReference type="SMART" id="SM00260">
    <property type="entry name" value="CheW"/>
    <property type="match status" value="1"/>
</dbReference>
<dbReference type="Gene3D" id="2.30.30.40">
    <property type="entry name" value="SH3 Domains"/>
    <property type="match status" value="1"/>
</dbReference>
<dbReference type="InterPro" id="IPR036061">
    <property type="entry name" value="CheW-like_dom_sf"/>
</dbReference>
<evidence type="ECO:0000313" key="4">
    <source>
        <dbReference type="Proteomes" id="UP001235760"/>
    </source>
</evidence>
<organism evidence="3 4">
    <name type="scientific">Leptothrix discophora</name>
    <dbReference type="NCBI Taxonomy" id="89"/>
    <lineage>
        <taxon>Bacteria</taxon>
        <taxon>Pseudomonadati</taxon>
        <taxon>Pseudomonadota</taxon>
        <taxon>Betaproteobacteria</taxon>
        <taxon>Burkholderiales</taxon>
        <taxon>Sphaerotilaceae</taxon>
        <taxon>Leptothrix</taxon>
    </lineage>
</organism>
<dbReference type="Proteomes" id="UP001235760">
    <property type="component" value="Unassembled WGS sequence"/>
</dbReference>
<reference evidence="3 4" key="1">
    <citation type="submission" date="2023-08" db="EMBL/GenBank/DDBJ databases">
        <authorList>
            <person name="Roldan D.M."/>
            <person name="Menes R.J."/>
        </authorList>
    </citation>
    <scope>NUCLEOTIDE SEQUENCE [LARGE SCALE GENOMIC DNA]</scope>
    <source>
        <strain evidence="3 4">CCM 2812</strain>
    </source>
</reference>
<dbReference type="SUPFAM" id="SSF50341">
    <property type="entry name" value="CheW-like"/>
    <property type="match status" value="1"/>
</dbReference>
<evidence type="ECO:0000313" key="3">
    <source>
        <dbReference type="EMBL" id="MDP4302157.1"/>
    </source>
</evidence>
<name>A0ABT9G6Q4_LEPDI</name>
<comment type="caution">
    <text evidence="3">The sequence shown here is derived from an EMBL/GenBank/DDBJ whole genome shotgun (WGS) entry which is preliminary data.</text>
</comment>
<gene>
    <name evidence="3" type="ORF">Q8X39_16090</name>
</gene>